<evidence type="ECO:0000313" key="1">
    <source>
        <dbReference type="EMBL" id="KAJ9102948.1"/>
    </source>
</evidence>
<dbReference type="EMBL" id="JASBWR010000048">
    <property type="protein sequence ID" value="KAJ9102948.1"/>
    <property type="molecule type" value="Genomic_DNA"/>
</dbReference>
<reference evidence="1" key="1">
    <citation type="submission" date="2023-04" db="EMBL/GenBank/DDBJ databases">
        <title>Draft Genome sequencing of Naganishia species isolated from polar environments using Oxford Nanopore Technology.</title>
        <authorList>
            <person name="Leo P."/>
            <person name="Venkateswaran K."/>
        </authorList>
    </citation>
    <scope>NUCLEOTIDE SEQUENCE</scope>
    <source>
        <strain evidence="1">MNA-CCFEE 5261</strain>
    </source>
</reference>
<protein>
    <submittedName>
        <fullName evidence="1">Uncharacterized protein</fullName>
    </submittedName>
</protein>
<organism evidence="1 2">
    <name type="scientific">Naganishia cerealis</name>
    <dbReference type="NCBI Taxonomy" id="610337"/>
    <lineage>
        <taxon>Eukaryota</taxon>
        <taxon>Fungi</taxon>
        <taxon>Dikarya</taxon>
        <taxon>Basidiomycota</taxon>
        <taxon>Agaricomycotina</taxon>
        <taxon>Tremellomycetes</taxon>
        <taxon>Filobasidiales</taxon>
        <taxon>Filobasidiaceae</taxon>
        <taxon>Naganishia</taxon>
    </lineage>
</organism>
<accession>A0ACC2VUY4</accession>
<evidence type="ECO:0000313" key="2">
    <source>
        <dbReference type="Proteomes" id="UP001241377"/>
    </source>
</evidence>
<comment type="caution">
    <text evidence="1">The sequence shown here is derived from an EMBL/GenBank/DDBJ whole genome shotgun (WGS) entry which is preliminary data.</text>
</comment>
<keyword evidence="2" id="KW-1185">Reference proteome</keyword>
<name>A0ACC2VUY4_9TREE</name>
<sequence length="911" mass="99516">MAYPLYRPQRTSFSDHSVLGFQEYNTSSLTGRKRSNQAAELSDVSVDDDVNDNEVQQLGIMKKTGWEKAVEGDDDRQSRKISCSGRRRSSAKGARKEGESQTVSSSTQKGPIITESEAEAIPNVLQREERIDEAQQDPTATSHSSEMPNSAGDSSSSHLETSSSDITVHPSENTRGGEEMATASVSETFDEEREPSLDRERECLKTERVWGMPDWAAELDEVVPGVKVMSIQDTLQHLFFSLGCMGSAMVLSVPMDLWSNSSGKIPPNLTRADKPFKSSHSHSNPPLTPPRYRGLCVLKAPEAPVTLFQDERQSSESMKPLRSSSSASQSSNEPSYSSYNQGSASINIQSPESPASYISRDRAASTSTYLSTISSATWASTDSSDPSLYSLSSSPQSVTTLGTDCEGKFGDASTRNGAVSVNSMSLTDDIDQHEGNAVGQPIEVAMHPTCSKRMLGVETGNRDASPSGNGNTVDSARAHTGSNDIVMDVDMEMEVEFQIPLSVSHDSASLAGTRTPQTSPPPTPQASLSAHPTEENSILRTASGKGRMRSASPTPVNNASPIGRPETLTRASSERNAPSGREDSKSDHVDQTLAAQHRSQIQEEQSTGNQPSTCQNRSMLINAIKTEDILDLDVSAAQGVFKKPDLGGEVSLRNLRIQEIKYASIADLLIYSENGLSNENVQDLRDPLIRTAFSIARAQAKLYQERLASFYSDLKAPPVSPYSRPCDDFQTSDASSTHEHAYSSNDSANVPMNQDLPDEVEGQAYSTDDLLLQLRDREQWQNDHLPERPIMYNVVVIKESFAEIQRYFPELVGTDANGASQPPRDLWVKEAEESIRLAGSSELGENVWWKTFGLSASKNLNVEKKLDERLLETSLTKPGDSWINHEKFDGSLPSRILPHVYLGNMSVTIPM</sequence>
<dbReference type="Proteomes" id="UP001241377">
    <property type="component" value="Unassembled WGS sequence"/>
</dbReference>
<proteinExistence type="predicted"/>
<gene>
    <name evidence="1" type="ORF">QFC19_004504</name>
</gene>